<dbReference type="SUPFAM" id="SSF54197">
    <property type="entry name" value="HIT-like"/>
    <property type="match status" value="1"/>
</dbReference>
<dbReference type="EMBL" id="AP035882">
    <property type="protein sequence ID" value="BFP50063.1"/>
    <property type="molecule type" value="Genomic_DNA"/>
</dbReference>
<proteinExistence type="predicted"/>
<dbReference type="PROSITE" id="PS51084">
    <property type="entry name" value="HIT_2"/>
    <property type="match status" value="1"/>
</dbReference>
<protein>
    <recommendedName>
        <fullName evidence="4">HIT domain-containing protein</fullName>
    </recommendedName>
</protein>
<feature type="domain" description="HIT" evidence="4">
    <location>
        <begin position="43"/>
        <end position="151"/>
    </location>
</feature>
<dbReference type="InterPro" id="IPR036265">
    <property type="entry name" value="HIT-like_sf"/>
</dbReference>
<dbReference type="Gene3D" id="3.30.428.10">
    <property type="entry name" value="HIT-like"/>
    <property type="match status" value="1"/>
</dbReference>
<organism evidence="5">
    <name type="scientific">Kitasatospora sp. CMC57</name>
    <dbReference type="NCBI Taxonomy" id="3231513"/>
    <lineage>
        <taxon>Bacteria</taxon>
        <taxon>Bacillati</taxon>
        <taxon>Actinomycetota</taxon>
        <taxon>Actinomycetes</taxon>
        <taxon>Kitasatosporales</taxon>
        <taxon>Streptomycetaceae</taxon>
        <taxon>Kitasatospora</taxon>
    </lineage>
</organism>
<evidence type="ECO:0000313" key="5">
    <source>
        <dbReference type="EMBL" id="BFP50063.1"/>
    </source>
</evidence>
<geneLocation type="plasmid" evidence="5">
    <name>pCMC57_01</name>
</geneLocation>
<dbReference type="AlphaFoldDB" id="A0AB33K8S4"/>
<keyword evidence="5" id="KW-0614">Plasmid</keyword>
<dbReference type="RefSeq" id="WP_407992453.1">
    <property type="nucleotide sequence ID" value="NZ_AP035882.1"/>
</dbReference>
<dbReference type="InterPro" id="IPR001310">
    <property type="entry name" value="Histidine_triad_HIT"/>
</dbReference>
<evidence type="ECO:0000259" key="4">
    <source>
        <dbReference type="PROSITE" id="PS51084"/>
    </source>
</evidence>
<dbReference type="KEGG" id="kic:KCMC57_64310"/>
<name>A0AB33K8S4_9ACTN</name>
<evidence type="ECO:0000256" key="3">
    <source>
        <dbReference type="PROSITE-ProRule" id="PRU00464"/>
    </source>
</evidence>
<dbReference type="GO" id="GO:0009117">
    <property type="term" value="P:nucleotide metabolic process"/>
    <property type="evidence" value="ECO:0007669"/>
    <property type="project" value="TreeGrafter"/>
</dbReference>
<evidence type="ECO:0000256" key="2">
    <source>
        <dbReference type="PIRSR" id="PIRSR601310-3"/>
    </source>
</evidence>
<reference evidence="5" key="1">
    <citation type="submission" date="2024-07" db="EMBL/GenBank/DDBJ databases">
        <title>Complete genome sequences of cellulolytic bacteria, Kitasatospora sp. CMC57 and Streptomyces sp. CMC78, isolated from Japanese agricultural soil.</title>
        <authorList>
            <person name="Hashimoto T."/>
            <person name="Ito M."/>
            <person name="Iwamoto M."/>
            <person name="Fukahori D."/>
            <person name="Shoda T."/>
            <person name="Sakoda M."/>
            <person name="Morohoshi T."/>
            <person name="Mitsuboshi M."/>
            <person name="Nishizawa T."/>
        </authorList>
    </citation>
    <scope>NUCLEOTIDE SEQUENCE</scope>
    <source>
        <strain evidence="5">CMC57</strain>
        <plasmid evidence="5">pCMC57_01</plasmid>
    </source>
</reference>
<dbReference type="Pfam" id="PF01230">
    <property type="entry name" value="HIT"/>
    <property type="match status" value="1"/>
</dbReference>
<sequence length="164" mass="17847">MTNQQPRSGHICPNCPAGDPWACHCNPETFERLPDRVRRPGCPFCEIVSGNAPAIILGEWKSGSRWGTEIIAIVPLKPVVDGHILVLPKTHLVDFTRGAQVAGDVMTRASILAHKMRTPVNLITSAGREATQSVFHLHLHLVPRSANDGLALPWYSGKGRANHG</sequence>
<dbReference type="PANTHER" id="PTHR46648:SF1">
    <property type="entry name" value="ADENOSINE 5'-MONOPHOSPHORAMIDASE HNT1"/>
    <property type="match status" value="1"/>
</dbReference>
<feature type="short sequence motif" description="Histidine triad motif" evidence="2 3">
    <location>
        <begin position="136"/>
        <end position="140"/>
    </location>
</feature>
<accession>A0AB33K8S4</accession>
<feature type="active site" description="Tele-AMP-histidine intermediate" evidence="1">
    <location>
        <position position="138"/>
    </location>
</feature>
<dbReference type="GO" id="GO:0003824">
    <property type="term" value="F:catalytic activity"/>
    <property type="evidence" value="ECO:0007669"/>
    <property type="project" value="InterPro"/>
</dbReference>
<dbReference type="PANTHER" id="PTHR46648">
    <property type="entry name" value="HIT FAMILY PROTEIN 1"/>
    <property type="match status" value="1"/>
</dbReference>
<gene>
    <name evidence="5" type="ORF">KCMC57_64310</name>
</gene>
<evidence type="ECO:0000256" key="1">
    <source>
        <dbReference type="PIRSR" id="PIRSR601310-1"/>
    </source>
</evidence>
<dbReference type="InterPro" id="IPR011146">
    <property type="entry name" value="HIT-like"/>
</dbReference>